<dbReference type="EMBL" id="CP002801">
    <property type="protein sequence ID" value="AEH10024.1"/>
    <property type="molecule type" value="Genomic_DNA"/>
</dbReference>
<evidence type="ECO:0000259" key="4">
    <source>
        <dbReference type="Pfam" id="PF11887"/>
    </source>
</evidence>
<dbReference type="STRING" id="656024.FsymDg_2669"/>
<evidence type="ECO:0000313" key="6">
    <source>
        <dbReference type="Proteomes" id="UP000001549"/>
    </source>
</evidence>
<keyword evidence="6" id="KW-1185">Reference proteome</keyword>
<dbReference type="Pfam" id="PF02470">
    <property type="entry name" value="MlaD"/>
    <property type="match status" value="1"/>
</dbReference>
<reference evidence="5 6" key="1">
    <citation type="submission" date="2011-05" db="EMBL/GenBank/DDBJ databases">
        <title>Complete sequence of chromosome of Frankia symbiont of Datisca glomerata.</title>
        <authorList>
            <consortium name="US DOE Joint Genome Institute"/>
            <person name="Lucas S."/>
            <person name="Han J."/>
            <person name="Lapidus A."/>
            <person name="Cheng J.-F."/>
            <person name="Goodwin L."/>
            <person name="Pitluck S."/>
            <person name="Peters L."/>
            <person name="Mikhailova N."/>
            <person name="Chertkov O."/>
            <person name="Teshima H."/>
            <person name="Han C."/>
            <person name="Tapia R."/>
            <person name="Land M."/>
            <person name="Hauser L."/>
            <person name="Kyrpides N."/>
            <person name="Ivanova N."/>
            <person name="Pagani I."/>
            <person name="Berry A."/>
            <person name="Pawlowski K."/>
            <person name="Persson T."/>
            <person name="Vanden Heuvel B."/>
            <person name="Benson D."/>
            <person name="Woyke T."/>
        </authorList>
    </citation>
    <scope>NUCLEOTIDE SEQUENCE [LARGE SCALE GENOMIC DNA]</scope>
    <source>
        <strain evidence="6">4085684</strain>
    </source>
</reference>
<dbReference type="InterPro" id="IPR003399">
    <property type="entry name" value="Mce/MlaD"/>
</dbReference>
<dbReference type="InterPro" id="IPR052336">
    <property type="entry name" value="MlaD_Phospholipid_Transporter"/>
</dbReference>
<feature type="transmembrane region" description="Helical" evidence="2">
    <location>
        <begin position="12"/>
        <end position="31"/>
    </location>
</feature>
<evidence type="ECO:0000313" key="5">
    <source>
        <dbReference type="EMBL" id="AEH10024.1"/>
    </source>
</evidence>
<dbReference type="PANTHER" id="PTHR33371:SF17">
    <property type="entry name" value="MCE-FAMILY PROTEIN MCE1B"/>
    <property type="match status" value="1"/>
</dbReference>
<name>F8B411_9ACTN</name>
<dbReference type="eggNOG" id="COG1463">
    <property type="taxonomic scope" value="Bacteria"/>
</dbReference>
<sequence>MTRSALAVRSQAVKTGVFAVATSLVLLLISIQLGGFSFKDRDEYGAVFTDVSGLKSGDSVRVAGVEVGKVSDVKTFENTRAKVTFTVNTSRPLLTGAVAAVRYKNLTGDRYLELRQGPGEQKPLPPGGVLPVTQTQPALDLDVLLAGFHPLFEGLAPDQLNQFSGELISVLQGEGGTIDSILTRTASLTSTLADRDVVIGQVVDNLNAVLGNLDDHSGQLGGTIDGLQHLVSGLAEDRTRLGGSFDTASTLTTRLNDLLTDLREPFAGMVHELGRTATTLNEGRETIDTVLGLLPGAYLRVARVGSRESTYGMYICSLRVKLTGPDGQPIYTPWIGPSDNVERCKPGTAPLETPAQREQKAAAQAVSATGSGR</sequence>
<dbReference type="KEGG" id="fsy:FsymDg_2669"/>
<protein>
    <submittedName>
        <fullName evidence="5">Virulence factor Mce family protein</fullName>
    </submittedName>
</protein>
<evidence type="ECO:0000256" key="1">
    <source>
        <dbReference type="SAM" id="MobiDB-lite"/>
    </source>
</evidence>
<keyword evidence="2" id="KW-0472">Membrane</keyword>
<gene>
    <name evidence="5" type="ordered locus">FsymDg_2669</name>
</gene>
<dbReference type="PANTHER" id="PTHR33371">
    <property type="entry name" value="INTERMEMBRANE PHOSPHOLIPID TRANSPORT SYSTEM BINDING PROTEIN MLAD-RELATED"/>
    <property type="match status" value="1"/>
</dbReference>
<feature type="domain" description="Mammalian cell entry C-terminal" evidence="4">
    <location>
        <begin position="121"/>
        <end position="337"/>
    </location>
</feature>
<organism evidence="5 6">
    <name type="scientific">Candidatus Protofrankia datiscae</name>
    <dbReference type="NCBI Taxonomy" id="2716812"/>
    <lineage>
        <taxon>Bacteria</taxon>
        <taxon>Bacillati</taxon>
        <taxon>Actinomycetota</taxon>
        <taxon>Actinomycetes</taxon>
        <taxon>Frankiales</taxon>
        <taxon>Frankiaceae</taxon>
        <taxon>Protofrankia</taxon>
    </lineage>
</organism>
<dbReference type="Proteomes" id="UP000001549">
    <property type="component" value="Chromosome"/>
</dbReference>
<dbReference type="InterPro" id="IPR005693">
    <property type="entry name" value="Mce"/>
</dbReference>
<accession>F8B411</accession>
<dbReference type="InterPro" id="IPR024516">
    <property type="entry name" value="Mce_C"/>
</dbReference>
<dbReference type="AlphaFoldDB" id="F8B411"/>
<dbReference type="NCBIfam" id="TIGR00996">
    <property type="entry name" value="Mtu_fam_mce"/>
    <property type="match status" value="1"/>
</dbReference>
<dbReference type="RefSeq" id="WP_013873940.1">
    <property type="nucleotide sequence ID" value="NC_015656.1"/>
</dbReference>
<evidence type="ECO:0000256" key="2">
    <source>
        <dbReference type="SAM" id="Phobius"/>
    </source>
</evidence>
<dbReference type="HOGENOM" id="CLU_026704_1_0_11"/>
<dbReference type="GO" id="GO:0051701">
    <property type="term" value="P:biological process involved in interaction with host"/>
    <property type="evidence" value="ECO:0007669"/>
    <property type="project" value="TreeGrafter"/>
</dbReference>
<dbReference type="Pfam" id="PF11887">
    <property type="entry name" value="Mce4_CUP1"/>
    <property type="match status" value="1"/>
</dbReference>
<evidence type="ECO:0000259" key="3">
    <source>
        <dbReference type="Pfam" id="PF02470"/>
    </source>
</evidence>
<dbReference type="GO" id="GO:0005576">
    <property type="term" value="C:extracellular region"/>
    <property type="evidence" value="ECO:0007669"/>
    <property type="project" value="TreeGrafter"/>
</dbReference>
<keyword evidence="2" id="KW-1133">Transmembrane helix</keyword>
<feature type="domain" description="Mce/MlaD" evidence="3">
    <location>
        <begin position="43"/>
        <end position="117"/>
    </location>
</feature>
<keyword evidence="2" id="KW-0812">Transmembrane</keyword>
<proteinExistence type="predicted"/>
<feature type="region of interest" description="Disordered" evidence="1">
    <location>
        <begin position="339"/>
        <end position="373"/>
    </location>
</feature>